<dbReference type="GO" id="GO:0005634">
    <property type="term" value="C:nucleus"/>
    <property type="evidence" value="ECO:0007669"/>
    <property type="project" value="TreeGrafter"/>
</dbReference>
<dbReference type="OrthoDB" id="10251089at2759"/>
<keyword evidence="3" id="KW-1185">Reference proteome</keyword>
<name>A0A8S4SFB9_9NEOP</name>
<reference evidence="2" key="1">
    <citation type="submission" date="2022-03" db="EMBL/GenBank/DDBJ databases">
        <authorList>
            <person name="Lindestad O."/>
        </authorList>
    </citation>
    <scope>NUCLEOTIDE SEQUENCE</scope>
</reference>
<dbReference type="GO" id="GO:0043130">
    <property type="term" value="F:ubiquitin binding"/>
    <property type="evidence" value="ECO:0007669"/>
    <property type="project" value="TreeGrafter"/>
</dbReference>
<sequence length="149" mass="17102">CRHNSKGCCVHCSPLEPWDENYLKEHNIKHLSFHSYLRKMTSGKFVSLDELSFKIKPGCKEHPPWPRGICSACQPGAVTLNRQPFRHVDNVLLEHAAPVDRFLAYWRATGHQRVGFLYGQYEPHPDVPLGNPAKVKRSSLLIKPLPDFY</sequence>
<proteinExistence type="predicted"/>
<feature type="domain" description="NPL4 zinc-binding putative" evidence="1">
    <location>
        <begin position="1"/>
        <end position="110"/>
    </location>
</feature>
<feature type="non-terminal residue" evidence="2">
    <location>
        <position position="1"/>
    </location>
</feature>
<dbReference type="PANTHER" id="PTHR12710:SF0">
    <property type="entry name" value="NUCLEAR PROTEIN LOCALIZATION PROTEIN 4 HOMOLOG"/>
    <property type="match status" value="1"/>
</dbReference>
<evidence type="ECO:0000313" key="3">
    <source>
        <dbReference type="Proteomes" id="UP000838756"/>
    </source>
</evidence>
<gene>
    <name evidence="2" type="primary">jg2592</name>
    <name evidence="2" type="ORF">PAEG_LOCUS24663</name>
</gene>
<dbReference type="AlphaFoldDB" id="A0A8S4SFB9"/>
<accession>A0A8S4SFB9</accession>
<dbReference type="Pfam" id="PF05020">
    <property type="entry name" value="zf-NPL4"/>
    <property type="match status" value="1"/>
</dbReference>
<dbReference type="InterPro" id="IPR007716">
    <property type="entry name" value="NPL4_Zn-bd_put"/>
</dbReference>
<dbReference type="GO" id="GO:0006511">
    <property type="term" value="P:ubiquitin-dependent protein catabolic process"/>
    <property type="evidence" value="ECO:0007669"/>
    <property type="project" value="InterPro"/>
</dbReference>
<evidence type="ECO:0000259" key="1">
    <source>
        <dbReference type="Pfam" id="PF05020"/>
    </source>
</evidence>
<evidence type="ECO:0000313" key="2">
    <source>
        <dbReference type="EMBL" id="CAH2264706.1"/>
    </source>
</evidence>
<organism evidence="2 3">
    <name type="scientific">Pararge aegeria aegeria</name>
    <dbReference type="NCBI Taxonomy" id="348720"/>
    <lineage>
        <taxon>Eukaryota</taxon>
        <taxon>Metazoa</taxon>
        <taxon>Ecdysozoa</taxon>
        <taxon>Arthropoda</taxon>
        <taxon>Hexapoda</taxon>
        <taxon>Insecta</taxon>
        <taxon>Pterygota</taxon>
        <taxon>Neoptera</taxon>
        <taxon>Endopterygota</taxon>
        <taxon>Lepidoptera</taxon>
        <taxon>Glossata</taxon>
        <taxon>Ditrysia</taxon>
        <taxon>Papilionoidea</taxon>
        <taxon>Nymphalidae</taxon>
        <taxon>Satyrinae</taxon>
        <taxon>Satyrini</taxon>
        <taxon>Parargina</taxon>
        <taxon>Pararge</taxon>
    </lineage>
</organism>
<dbReference type="GO" id="GO:0031625">
    <property type="term" value="F:ubiquitin protein ligase binding"/>
    <property type="evidence" value="ECO:0007669"/>
    <property type="project" value="TreeGrafter"/>
</dbReference>
<dbReference type="InterPro" id="IPR016563">
    <property type="entry name" value="Npl4"/>
</dbReference>
<protein>
    <submittedName>
        <fullName evidence="2">Jg2592 protein</fullName>
    </submittedName>
</protein>
<dbReference type="PANTHER" id="PTHR12710">
    <property type="entry name" value="NUCLEAR PROTEIN LOCALIZATION 4"/>
    <property type="match status" value="1"/>
</dbReference>
<dbReference type="EMBL" id="CAKXAJ010026259">
    <property type="protein sequence ID" value="CAH2264706.1"/>
    <property type="molecule type" value="Genomic_DNA"/>
</dbReference>
<dbReference type="Proteomes" id="UP000838756">
    <property type="component" value="Unassembled WGS sequence"/>
</dbReference>
<comment type="caution">
    <text evidence="2">The sequence shown here is derived from an EMBL/GenBank/DDBJ whole genome shotgun (WGS) entry which is preliminary data.</text>
</comment>